<feature type="transmembrane region" description="Helical" evidence="5">
    <location>
        <begin position="47"/>
        <end position="64"/>
    </location>
</feature>
<feature type="transmembrane region" description="Helical" evidence="5">
    <location>
        <begin position="163"/>
        <end position="184"/>
    </location>
</feature>
<evidence type="ECO:0000313" key="7">
    <source>
        <dbReference type="EMBL" id="KPL77465.1"/>
    </source>
</evidence>
<dbReference type="SUPFAM" id="SSF103473">
    <property type="entry name" value="MFS general substrate transporter"/>
    <property type="match status" value="1"/>
</dbReference>
<evidence type="ECO:0000256" key="2">
    <source>
        <dbReference type="ARBA" id="ARBA00022692"/>
    </source>
</evidence>
<name>A0A0P6XCH4_9CHLR</name>
<sequence length="468" mass="48991">MEPRQRNLILTVLFIGVLMGALDIAIVGPALPAIRAQYQLNERSLSWIFSLYVLFNLIGTPLMAKFSDQFGRRSIYVLDVALFAVGSLVVALAPSFPFVLIGRAVQGFGAGGIFPVASAVIGDTFPAEKRGGALGLIGAVFGLAFLIGPILGGVILSLASWQWLFLINLPIAAVVMILSLKYLPATRPAESKRFDWAGALTLTLMLASLALAVNQLDVQRFFASLISITTLPFLAAFVVLFVILTRFEKTAENPIVPPSLFDRPQLRLTYALSAGAGFAEAGLVFLPLLAVISLAGSGIQEKNASWMLMPVVLAMVVGSPTSGRMLDRFGSRAVILAGTSLLTVGMVLVGLFSSSLAMFIFSGVLIGLGLSALLGAPLRYIMLNESRLEERSVAQGVVAIFSSAGQLLGGALTGAIASSRTSAGGAGAGYSLAFLVIGGISLFLAVTALQLKSRKAEQAAVQAPQTAG</sequence>
<dbReference type="OrthoDB" id="102502at2"/>
<dbReference type="STRING" id="229921.ADN01_16385"/>
<evidence type="ECO:0000256" key="3">
    <source>
        <dbReference type="ARBA" id="ARBA00022989"/>
    </source>
</evidence>
<organism evidence="7 8">
    <name type="scientific">Levilinea saccharolytica</name>
    <dbReference type="NCBI Taxonomy" id="229921"/>
    <lineage>
        <taxon>Bacteria</taxon>
        <taxon>Bacillati</taxon>
        <taxon>Chloroflexota</taxon>
        <taxon>Anaerolineae</taxon>
        <taxon>Anaerolineales</taxon>
        <taxon>Anaerolineaceae</taxon>
        <taxon>Levilinea</taxon>
    </lineage>
</organism>
<dbReference type="Gene3D" id="1.20.1720.10">
    <property type="entry name" value="Multidrug resistance protein D"/>
    <property type="match status" value="1"/>
</dbReference>
<feature type="transmembrane region" description="Helical" evidence="5">
    <location>
        <begin position="268"/>
        <end position="292"/>
    </location>
</feature>
<evidence type="ECO:0000259" key="6">
    <source>
        <dbReference type="PROSITE" id="PS50850"/>
    </source>
</evidence>
<dbReference type="PROSITE" id="PS50850">
    <property type="entry name" value="MFS"/>
    <property type="match status" value="1"/>
</dbReference>
<feature type="transmembrane region" description="Helical" evidence="5">
    <location>
        <begin position="76"/>
        <end position="94"/>
    </location>
</feature>
<dbReference type="GO" id="GO:0005886">
    <property type="term" value="C:plasma membrane"/>
    <property type="evidence" value="ECO:0007669"/>
    <property type="project" value="UniProtKB-SubCell"/>
</dbReference>
<dbReference type="Proteomes" id="UP000050501">
    <property type="component" value="Unassembled WGS sequence"/>
</dbReference>
<dbReference type="EMBL" id="LGCM01000060">
    <property type="protein sequence ID" value="KPL77465.1"/>
    <property type="molecule type" value="Genomic_DNA"/>
</dbReference>
<keyword evidence="3 5" id="KW-1133">Transmembrane helix</keyword>
<proteinExistence type="predicted"/>
<dbReference type="RefSeq" id="WP_062419163.1">
    <property type="nucleotide sequence ID" value="NZ_DF967974.1"/>
</dbReference>
<keyword evidence="4 5" id="KW-0472">Membrane</keyword>
<feature type="transmembrane region" description="Helical" evidence="5">
    <location>
        <begin position="100"/>
        <end position="121"/>
    </location>
</feature>
<dbReference type="InterPro" id="IPR011701">
    <property type="entry name" value="MFS"/>
</dbReference>
<dbReference type="Pfam" id="PF07690">
    <property type="entry name" value="MFS_1"/>
    <property type="match status" value="2"/>
</dbReference>
<dbReference type="InterPro" id="IPR001958">
    <property type="entry name" value="Tet-R_TetA/multi-R_MdtG-like"/>
</dbReference>
<dbReference type="PANTHER" id="PTHR23501:SF190">
    <property type="entry name" value="MAJOR FACILITATOR SUPERFAMILY MFS_1"/>
    <property type="match status" value="1"/>
</dbReference>
<feature type="transmembrane region" description="Helical" evidence="5">
    <location>
        <begin position="196"/>
        <end position="216"/>
    </location>
</feature>
<dbReference type="InterPro" id="IPR020846">
    <property type="entry name" value="MFS_dom"/>
</dbReference>
<feature type="transmembrane region" description="Helical" evidence="5">
    <location>
        <begin position="7"/>
        <end position="27"/>
    </location>
</feature>
<feature type="transmembrane region" description="Helical" evidence="5">
    <location>
        <begin position="333"/>
        <end position="352"/>
    </location>
</feature>
<evidence type="ECO:0000256" key="5">
    <source>
        <dbReference type="SAM" id="Phobius"/>
    </source>
</evidence>
<accession>A0A0P6XCH4</accession>
<dbReference type="PATRIC" id="fig|229921.5.peg.2719"/>
<feature type="domain" description="Major facilitator superfamily (MFS) profile" evidence="6">
    <location>
        <begin position="9"/>
        <end position="456"/>
    </location>
</feature>
<evidence type="ECO:0000256" key="1">
    <source>
        <dbReference type="ARBA" id="ARBA00004651"/>
    </source>
</evidence>
<dbReference type="AlphaFoldDB" id="A0A0P6XCH4"/>
<evidence type="ECO:0000256" key="4">
    <source>
        <dbReference type="ARBA" id="ARBA00023136"/>
    </source>
</evidence>
<comment type="caution">
    <text evidence="7">The sequence shown here is derived from an EMBL/GenBank/DDBJ whole genome shotgun (WGS) entry which is preliminary data.</text>
</comment>
<dbReference type="InterPro" id="IPR036259">
    <property type="entry name" value="MFS_trans_sf"/>
</dbReference>
<feature type="transmembrane region" description="Helical" evidence="5">
    <location>
        <begin position="304"/>
        <end position="321"/>
    </location>
</feature>
<feature type="transmembrane region" description="Helical" evidence="5">
    <location>
        <begin position="222"/>
        <end position="247"/>
    </location>
</feature>
<dbReference type="CDD" id="cd17321">
    <property type="entry name" value="MFS_MMR_MDR_like"/>
    <property type="match status" value="1"/>
</dbReference>
<feature type="transmembrane region" description="Helical" evidence="5">
    <location>
        <begin position="133"/>
        <end position="157"/>
    </location>
</feature>
<protein>
    <submittedName>
        <fullName evidence="7">Multidrug transporter</fullName>
    </submittedName>
</protein>
<feature type="transmembrane region" description="Helical" evidence="5">
    <location>
        <begin position="358"/>
        <end position="381"/>
    </location>
</feature>
<dbReference type="PANTHER" id="PTHR23501">
    <property type="entry name" value="MAJOR FACILITATOR SUPERFAMILY"/>
    <property type="match status" value="1"/>
</dbReference>
<dbReference type="Gene3D" id="1.20.1250.20">
    <property type="entry name" value="MFS general substrate transporter like domains"/>
    <property type="match status" value="1"/>
</dbReference>
<comment type="subcellular location">
    <subcellularLocation>
        <location evidence="1">Cell membrane</location>
        <topology evidence="1">Multi-pass membrane protein</topology>
    </subcellularLocation>
</comment>
<dbReference type="PRINTS" id="PR01035">
    <property type="entry name" value="TCRTETA"/>
</dbReference>
<dbReference type="GO" id="GO:0022857">
    <property type="term" value="F:transmembrane transporter activity"/>
    <property type="evidence" value="ECO:0007669"/>
    <property type="project" value="InterPro"/>
</dbReference>
<keyword evidence="2 5" id="KW-0812">Transmembrane</keyword>
<keyword evidence="8" id="KW-1185">Reference proteome</keyword>
<evidence type="ECO:0000313" key="8">
    <source>
        <dbReference type="Proteomes" id="UP000050501"/>
    </source>
</evidence>
<feature type="transmembrane region" description="Helical" evidence="5">
    <location>
        <begin position="428"/>
        <end position="449"/>
    </location>
</feature>
<feature type="transmembrane region" description="Helical" evidence="5">
    <location>
        <begin position="393"/>
        <end position="416"/>
    </location>
</feature>
<gene>
    <name evidence="7" type="ORF">ADN01_16385</name>
</gene>
<reference evidence="7 8" key="1">
    <citation type="submission" date="2015-07" db="EMBL/GenBank/DDBJ databases">
        <title>Genome sequence of Levilinea saccharolytica DSM 16555.</title>
        <authorList>
            <person name="Hemp J."/>
            <person name="Ward L.M."/>
            <person name="Pace L.A."/>
            <person name="Fischer W.W."/>
        </authorList>
    </citation>
    <scope>NUCLEOTIDE SEQUENCE [LARGE SCALE GENOMIC DNA]</scope>
    <source>
        <strain evidence="7 8">KIBI-1</strain>
    </source>
</reference>